<dbReference type="Proteomes" id="UP000076761">
    <property type="component" value="Unassembled WGS sequence"/>
</dbReference>
<dbReference type="InterPro" id="IPR054208">
    <property type="entry name" value="DUF6914"/>
</dbReference>
<protein>
    <submittedName>
        <fullName evidence="1">Uncharacterized protein</fullName>
    </submittedName>
</protein>
<dbReference type="AlphaFoldDB" id="A0A165TKQ6"/>
<organism evidence="1 2">
    <name type="scientific">Neolentinus lepideus HHB14362 ss-1</name>
    <dbReference type="NCBI Taxonomy" id="1314782"/>
    <lineage>
        <taxon>Eukaryota</taxon>
        <taxon>Fungi</taxon>
        <taxon>Dikarya</taxon>
        <taxon>Basidiomycota</taxon>
        <taxon>Agaricomycotina</taxon>
        <taxon>Agaricomycetes</taxon>
        <taxon>Gloeophyllales</taxon>
        <taxon>Gloeophyllaceae</taxon>
        <taxon>Neolentinus</taxon>
    </lineage>
</organism>
<dbReference type="InParanoid" id="A0A165TKQ6"/>
<dbReference type="OrthoDB" id="2679825at2759"/>
<evidence type="ECO:0000313" key="2">
    <source>
        <dbReference type="Proteomes" id="UP000076761"/>
    </source>
</evidence>
<proteinExistence type="predicted"/>
<reference evidence="1 2" key="1">
    <citation type="journal article" date="2016" name="Mol. Biol. Evol.">
        <title>Comparative Genomics of Early-Diverging Mushroom-Forming Fungi Provides Insights into the Origins of Lignocellulose Decay Capabilities.</title>
        <authorList>
            <person name="Nagy L.G."/>
            <person name="Riley R."/>
            <person name="Tritt A."/>
            <person name="Adam C."/>
            <person name="Daum C."/>
            <person name="Floudas D."/>
            <person name="Sun H."/>
            <person name="Yadav J.S."/>
            <person name="Pangilinan J."/>
            <person name="Larsson K.H."/>
            <person name="Matsuura K."/>
            <person name="Barry K."/>
            <person name="Labutti K."/>
            <person name="Kuo R."/>
            <person name="Ohm R.A."/>
            <person name="Bhattacharya S.S."/>
            <person name="Shirouzu T."/>
            <person name="Yoshinaga Y."/>
            <person name="Martin F.M."/>
            <person name="Grigoriev I.V."/>
            <person name="Hibbett D.S."/>
        </authorList>
    </citation>
    <scope>NUCLEOTIDE SEQUENCE [LARGE SCALE GENOMIC DNA]</scope>
    <source>
        <strain evidence="1 2">HHB14362 ss-1</strain>
    </source>
</reference>
<evidence type="ECO:0000313" key="1">
    <source>
        <dbReference type="EMBL" id="KZT26811.1"/>
    </source>
</evidence>
<gene>
    <name evidence="1" type="ORF">NEOLEDRAFT_1131859</name>
</gene>
<name>A0A165TKQ6_9AGAM</name>
<keyword evidence="2" id="KW-1185">Reference proteome</keyword>
<dbReference type="Pfam" id="PF21858">
    <property type="entry name" value="DUF6914"/>
    <property type="match status" value="1"/>
</dbReference>
<accession>A0A165TKQ6</accession>
<dbReference type="EMBL" id="KV425565">
    <property type="protein sequence ID" value="KZT26811.1"/>
    <property type="molecule type" value="Genomic_DNA"/>
</dbReference>
<sequence length="186" mass="20762">MPPSEPSEAAALTRPSSIRRNKLRLYLIFYRGGPGNAQFHPVLAMAPKKPDPHKLQTWRFHLKCVMRGGMPYWCFEGSQVLNYDQRMVAAVLISKLDPGTTGIGLSGLLKEVPVPKETEESTAKQWVCNAIKLMIERDIMPTLPLLPQAIHDRGSSFADRIANVEDATVPTCDFTGIKIKSEIYRA</sequence>